<feature type="transmembrane region" description="Helical" evidence="6">
    <location>
        <begin position="95"/>
        <end position="115"/>
    </location>
</feature>
<sequence>MIFTKMMRSYSETIKTEMMSRITGSINEEEFLDRMGKFYDINREIITINIHFNELWNPALLLWSISTLTSLVLNCYNIVLLFDNKDSENSIGIHIRTYVSFAAIFSVIVGSGDIIDISDDTLSFLFKYPICKLSEPEAHQVEMLIYTLSTHKPIIRASDIFTVRTELLASISGTVVTYVLVALQFTPAWKN</sequence>
<comment type="caution">
    <text evidence="7">The sequence shown here is derived from an EMBL/GenBank/DDBJ whole genome shotgun (WGS) entry which is preliminary data.</text>
</comment>
<accession>A0ABD2NB01</accession>
<name>A0ABD2NB01_9CUCU</name>
<gene>
    <name evidence="7" type="ORF">HHI36_020672</name>
</gene>
<dbReference type="InterPro" id="IPR013604">
    <property type="entry name" value="7TM_chemorcpt"/>
</dbReference>
<evidence type="ECO:0000313" key="7">
    <source>
        <dbReference type="EMBL" id="KAL3275938.1"/>
    </source>
</evidence>
<proteinExistence type="predicted"/>
<dbReference type="EMBL" id="JABFTP020000083">
    <property type="protein sequence ID" value="KAL3275938.1"/>
    <property type="molecule type" value="Genomic_DNA"/>
</dbReference>
<dbReference type="Pfam" id="PF08395">
    <property type="entry name" value="7tm_7"/>
    <property type="match status" value="1"/>
</dbReference>
<keyword evidence="5 6" id="KW-0472">Membrane</keyword>
<protein>
    <submittedName>
        <fullName evidence="7">Uncharacterized protein</fullName>
    </submittedName>
</protein>
<comment type="subcellular location">
    <subcellularLocation>
        <location evidence="1">Cell membrane</location>
        <topology evidence="1">Multi-pass membrane protein</topology>
    </subcellularLocation>
</comment>
<dbReference type="AlphaFoldDB" id="A0ABD2NB01"/>
<evidence type="ECO:0000256" key="1">
    <source>
        <dbReference type="ARBA" id="ARBA00004651"/>
    </source>
</evidence>
<dbReference type="Proteomes" id="UP001516400">
    <property type="component" value="Unassembled WGS sequence"/>
</dbReference>
<dbReference type="GO" id="GO:0005886">
    <property type="term" value="C:plasma membrane"/>
    <property type="evidence" value="ECO:0007669"/>
    <property type="project" value="UniProtKB-SubCell"/>
</dbReference>
<reference evidence="7 8" key="1">
    <citation type="journal article" date="2021" name="BMC Biol.">
        <title>Horizontally acquired antibacterial genes associated with adaptive radiation of ladybird beetles.</title>
        <authorList>
            <person name="Li H.S."/>
            <person name="Tang X.F."/>
            <person name="Huang Y.H."/>
            <person name="Xu Z.Y."/>
            <person name="Chen M.L."/>
            <person name="Du X.Y."/>
            <person name="Qiu B.Y."/>
            <person name="Chen P.T."/>
            <person name="Zhang W."/>
            <person name="Slipinski A."/>
            <person name="Escalona H.E."/>
            <person name="Waterhouse R.M."/>
            <person name="Zwick A."/>
            <person name="Pang H."/>
        </authorList>
    </citation>
    <scope>NUCLEOTIDE SEQUENCE [LARGE SCALE GENOMIC DNA]</scope>
    <source>
        <strain evidence="7">SYSU2018</strain>
    </source>
</reference>
<keyword evidence="8" id="KW-1185">Reference proteome</keyword>
<organism evidence="7 8">
    <name type="scientific">Cryptolaemus montrouzieri</name>
    <dbReference type="NCBI Taxonomy" id="559131"/>
    <lineage>
        <taxon>Eukaryota</taxon>
        <taxon>Metazoa</taxon>
        <taxon>Ecdysozoa</taxon>
        <taxon>Arthropoda</taxon>
        <taxon>Hexapoda</taxon>
        <taxon>Insecta</taxon>
        <taxon>Pterygota</taxon>
        <taxon>Neoptera</taxon>
        <taxon>Endopterygota</taxon>
        <taxon>Coleoptera</taxon>
        <taxon>Polyphaga</taxon>
        <taxon>Cucujiformia</taxon>
        <taxon>Coccinelloidea</taxon>
        <taxon>Coccinellidae</taxon>
        <taxon>Scymninae</taxon>
        <taxon>Scymnini</taxon>
        <taxon>Cryptolaemus</taxon>
    </lineage>
</organism>
<evidence type="ECO:0000256" key="6">
    <source>
        <dbReference type="SAM" id="Phobius"/>
    </source>
</evidence>
<evidence type="ECO:0000313" key="8">
    <source>
        <dbReference type="Proteomes" id="UP001516400"/>
    </source>
</evidence>
<feature type="transmembrane region" description="Helical" evidence="6">
    <location>
        <begin position="167"/>
        <end position="186"/>
    </location>
</feature>
<evidence type="ECO:0000256" key="2">
    <source>
        <dbReference type="ARBA" id="ARBA00022475"/>
    </source>
</evidence>
<evidence type="ECO:0000256" key="5">
    <source>
        <dbReference type="ARBA" id="ARBA00023136"/>
    </source>
</evidence>
<evidence type="ECO:0000256" key="4">
    <source>
        <dbReference type="ARBA" id="ARBA00022989"/>
    </source>
</evidence>
<keyword evidence="3 6" id="KW-0812">Transmembrane</keyword>
<evidence type="ECO:0000256" key="3">
    <source>
        <dbReference type="ARBA" id="ARBA00022692"/>
    </source>
</evidence>
<keyword evidence="2" id="KW-1003">Cell membrane</keyword>
<feature type="transmembrane region" description="Helical" evidence="6">
    <location>
        <begin position="60"/>
        <end position="83"/>
    </location>
</feature>
<keyword evidence="4 6" id="KW-1133">Transmembrane helix</keyword>